<feature type="region of interest" description="Disordered" evidence="1">
    <location>
        <begin position="27"/>
        <end position="69"/>
    </location>
</feature>
<dbReference type="AlphaFoldDB" id="A0A6B0UBJ9"/>
<proteinExistence type="predicted"/>
<feature type="compositionally biased region" description="Basic and acidic residues" evidence="1">
    <location>
        <begin position="53"/>
        <end position="66"/>
    </location>
</feature>
<dbReference type="EMBL" id="GIFC01003503">
    <property type="protein sequence ID" value="MXU85586.1"/>
    <property type="molecule type" value="Transcribed_RNA"/>
</dbReference>
<evidence type="ECO:0000256" key="1">
    <source>
        <dbReference type="SAM" id="MobiDB-lite"/>
    </source>
</evidence>
<name>A0A6B0UBJ9_IXORI</name>
<organism evidence="2">
    <name type="scientific">Ixodes ricinus</name>
    <name type="common">Common tick</name>
    <name type="synonym">Acarus ricinus</name>
    <dbReference type="NCBI Taxonomy" id="34613"/>
    <lineage>
        <taxon>Eukaryota</taxon>
        <taxon>Metazoa</taxon>
        <taxon>Ecdysozoa</taxon>
        <taxon>Arthropoda</taxon>
        <taxon>Chelicerata</taxon>
        <taxon>Arachnida</taxon>
        <taxon>Acari</taxon>
        <taxon>Parasitiformes</taxon>
        <taxon>Ixodida</taxon>
        <taxon>Ixodoidea</taxon>
        <taxon>Ixodidae</taxon>
        <taxon>Ixodinae</taxon>
        <taxon>Ixodes</taxon>
    </lineage>
</organism>
<accession>A0A6B0UBJ9</accession>
<sequence>MSSRAVPSSGAQGPALSFSLSLLAASASDPRRSNRQGDVSRAPAGWGARGGGRRCEGKQARWRSSEARNGALRLPVGQLGVLFPRP</sequence>
<reference evidence="2" key="1">
    <citation type="submission" date="2019-12" db="EMBL/GenBank/DDBJ databases">
        <title>An insight into the sialome of adult female Ixodes ricinus ticks feeding for 6 days.</title>
        <authorList>
            <person name="Perner J."/>
            <person name="Ribeiro J.M.C."/>
        </authorList>
    </citation>
    <scope>NUCLEOTIDE SEQUENCE</scope>
    <source>
        <strain evidence="2">Semi-engorged</strain>
        <tissue evidence="2">Salivary glands</tissue>
    </source>
</reference>
<protein>
    <submittedName>
        <fullName evidence="2">Putative secreted protein</fullName>
    </submittedName>
</protein>
<evidence type="ECO:0000313" key="2">
    <source>
        <dbReference type="EMBL" id="MXU85586.1"/>
    </source>
</evidence>